<sequence>MKITPSDIADVLIIEPQVFRDERGFFYESFNERRFEELTGLQPRFVQDNHSQSVRNVVRGLHYQVGQAAQGKLIRVVAGAIFDVVVDLRRGSPSFGRAACIELSADNQRQLWIPPGFAHGFLVTSERADCLYKTTGYWSPTDERTLLWNDPAVAIDWPLRGAPIVSAKDQAGTPLAQAEVFP</sequence>
<dbReference type="NCBIfam" id="TIGR01221">
    <property type="entry name" value="rmlC"/>
    <property type="match status" value="1"/>
</dbReference>
<dbReference type="CDD" id="cd00438">
    <property type="entry name" value="cupin_RmlC"/>
    <property type="match status" value="1"/>
</dbReference>
<comment type="similarity">
    <text evidence="5">Belongs to the dTDP-4-dehydrorhamnose 3,5-epimerase family.</text>
</comment>
<dbReference type="Proteomes" id="UP001206126">
    <property type="component" value="Unassembled WGS sequence"/>
</dbReference>
<dbReference type="SUPFAM" id="SSF51182">
    <property type="entry name" value="RmlC-like cupins"/>
    <property type="match status" value="1"/>
</dbReference>
<comment type="catalytic activity">
    <reaction evidence="1 5">
        <text>dTDP-4-dehydro-6-deoxy-alpha-D-glucose = dTDP-4-dehydro-beta-L-rhamnose</text>
        <dbReference type="Rhea" id="RHEA:16969"/>
        <dbReference type="ChEBI" id="CHEBI:57649"/>
        <dbReference type="ChEBI" id="CHEBI:62830"/>
        <dbReference type="EC" id="5.1.3.13"/>
    </reaction>
</comment>
<comment type="subunit">
    <text evidence="5">Homodimer.</text>
</comment>
<evidence type="ECO:0000313" key="7">
    <source>
        <dbReference type="Proteomes" id="UP001206126"/>
    </source>
</evidence>
<comment type="caution">
    <text evidence="6">The sequence shown here is derived from an EMBL/GenBank/DDBJ whole genome shotgun (WGS) entry which is preliminary data.</text>
</comment>
<reference evidence="6 7" key="1">
    <citation type="submission" date="2022-08" db="EMBL/GenBank/DDBJ databases">
        <title>Reclassification of Massilia species as members of the genera Telluria, Duganella, Pseudoduganella, Mokoshia gen. nov. and Zemynaea gen. nov. using orthogonal and non-orthogonal genome-based approaches.</title>
        <authorList>
            <person name="Bowman J.P."/>
        </authorList>
    </citation>
    <scope>NUCLEOTIDE SEQUENCE [LARGE SCALE GENOMIC DNA]</scope>
    <source>
        <strain evidence="6 7">JCM 31605</strain>
    </source>
</reference>
<evidence type="ECO:0000256" key="4">
    <source>
        <dbReference type="ARBA" id="ARBA00019595"/>
    </source>
</evidence>
<dbReference type="Pfam" id="PF00908">
    <property type="entry name" value="dTDP_sugar_isom"/>
    <property type="match status" value="1"/>
</dbReference>
<organism evidence="6 7">
    <name type="scientific">Massilia agilis</name>
    <dbReference type="NCBI Taxonomy" id="1811226"/>
    <lineage>
        <taxon>Bacteria</taxon>
        <taxon>Pseudomonadati</taxon>
        <taxon>Pseudomonadota</taxon>
        <taxon>Betaproteobacteria</taxon>
        <taxon>Burkholderiales</taxon>
        <taxon>Oxalobacteraceae</taxon>
        <taxon>Telluria group</taxon>
        <taxon>Massilia</taxon>
    </lineage>
</organism>
<evidence type="ECO:0000313" key="6">
    <source>
        <dbReference type="EMBL" id="MCS0809823.1"/>
    </source>
</evidence>
<dbReference type="InterPro" id="IPR011051">
    <property type="entry name" value="RmlC_Cupin_sf"/>
</dbReference>
<dbReference type="RefSeq" id="WP_258823643.1">
    <property type="nucleotide sequence ID" value="NZ_JANUHB010000004.1"/>
</dbReference>
<dbReference type="EC" id="5.1.3.13" evidence="3 5"/>
<dbReference type="InterPro" id="IPR014710">
    <property type="entry name" value="RmlC-like_jellyroll"/>
</dbReference>
<dbReference type="GO" id="GO:0008830">
    <property type="term" value="F:dTDP-4-dehydrorhamnose 3,5-epimerase activity"/>
    <property type="evidence" value="ECO:0007669"/>
    <property type="project" value="UniProtKB-EC"/>
</dbReference>
<evidence type="ECO:0000256" key="2">
    <source>
        <dbReference type="ARBA" id="ARBA00001997"/>
    </source>
</evidence>
<dbReference type="InterPro" id="IPR000888">
    <property type="entry name" value="RmlC-like"/>
</dbReference>
<gene>
    <name evidence="6" type="primary">rfbC</name>
    <name evidence="6" type="ORF">NX774_18015</name>
</gene>
<proteinExistence type="inferred from homology"/>
<dbReference type="Gene3D" id="2.60.120.10">
    <property type="entry name" value="Jelly Rolls"/>
    <property type="match status" value="1"/>
</dbReference>
<comment type="pathway">
    <text evidence="5">Carbohydrate biosynthesis; dTDP-L-rhamnose biosynthesis.</text>
</comment>
<accession>A0ABT2DHA4</accession>
<evidence type="ECO:0000256" key="3">
    <source>
        <dbReference type="ARBA" id="ARBA00012098"/>
    </source>
</evidence>
<keyword evidence="5 6" id="KW-0413">Isomerase</keyword>
<name>A0ABT2DHA4_9BURK</name>
<keyword evidence="7" id="KW-1185">Reference proteome</keyword>
<dbReference type="PANTHER" id="PTHR21047:SF2">
    <property type="entry name" value="THYMIDINE DIPHOSPHO-4-KETO-RHAMNOSE 3,5-EPIMERASE"/>
    <property type="match status" value="1"/>
</dbReference>
<evidence type="ECO:0000256" key="1">
    <source>
        <dbReference type="ARBA" id="ARBA00001298"/>
    </source>
</evidence>
<dbReference type="PANTHER" id="PTHR21047">
    <property type="entry name" value="DTDP-6-DEOXY-D-GLUCOSE-3,5 EPIMERASE"/>
    <property type="match status" value="1"/>
</dbReference>
<dbReference type="EMBL" id="JANUHB010000004">
    <property type="protein sequence ID" value="MCS0809823.1"/>
    <property type="molecule type" value="Genomic_DNA"/>
</dbReference>
<protein>
    <recommendedName>
        <fullName evidence="4 5">dTDP-4-dehydrorhamnose 3,5-epimerase</fullName>
        <ecNumber evidence="3 5">5.1.3.13</ecNumber>
    </recommendedName>
    <alternativeName>
        <fullName evidence="5">Thymidine diphospho-4-keto-rhamnose 3,5-epimerase</fullName>
    </alternativeName>
</protein>
<comment type="function">
    <text evidence="2 5">Catalyzes the epimerization of the C3' and C5'positions of dTDP-6-deoxy-D-xylo-4-hexulose, forming dTDP-6-deoxy-L-lyxo-4-hexulose.</text>
</comment>
<evidence type="ECO:0000256" key="5">
    <source>
        <dbReference type="RuleBase" id="RU364069"/>
    </source>
</evidence>